<accession>A0A561DVG2</accession>
<keyword evidence="3" id="KW-0547">Nucleotide-binding</keyword>
<dbReference type="EMBL" id="VIVQ01000006">
    <property type="protein sequence ID" value="TWE07334.1"/>
    <property type="molecule type" value="Genomic_DNA"/>
</dbReference>
<feature type="region of interest" description="Disordered" evidence="1">
    <location>
        <begin position="663"/>
        <end position="683"/>
    </location>
</feature>
<feature type="domain" description="Helicase XPB/Ssl2 N-terminal" evidence="2">
    <location>
        <begin position="467"/>
        <end position="589"/>
    </location>
</feature>
<dbReference type="GO" id="GO:0004386">
    <property type="term" value="F:helicase activity"/>
    <property type="evidence" value="ECO:0007669"/>
    <property type="project" value="UniProtKB-KW"/>
</dbReference>
<evidence type="ECO:0000259" key="2">
    <source>
        <dbReference type="Pfam" id="PF13625"/>
    </source>
</evidence>
<feature type="compositionally biased region" description="Basic and acidic residues" evidence="1">
    <location>
        <begin position="670"/>
        <end position="679"/>
    </location>
</feature>
<reference evidence="3 4" key="1">
    <citation type="submission" date="2019-06" db="EMBL/GenBank/DDBJ databases">
        <title>Sequencing the genomes of 1000 actinobacteria strains.</title>
        <authorList>
            <person name="Klenk H.-P."/>
        </authorList>
    </citation>
    <scope>NUCLEOTIDE SEQUENCE [LARGE SCALE GENOMIC DNA]</scope>
    <source>
        <strain evidence="3 4">DSM 19560</strain>
    </source>
</reference>
<keyword evidence="3" id="KW-0378">Hydrolase</keyword>
<evidence type="ECO:0000313" key="3">
    <source>
        <dbReference type="EMBL" id="TWE07334.1"/>
    </source>
</evidence>
<name>A0A561DVG2_9MICO</name>
<proteinExistence type="predicted"/>
<evidence type="ECO:0000313" key="4">
    <source>
        <dbReference type="Proteomes" id="UP000318297"/>
    </source>
</evidence>
<keyword evidence="3" id="KW-0067">ATP-binding</keyword>
<dbReference type="Pfam" id="PF13625">
    <property type="entry name" value="Helicase_C_3"/>
    <property type="match status" value="1"/>
</dbReference>
<evidence type="ECO:0000256" key="1">
    <source>
        <dbReference type="SAM" id="MobiDB-lite"/>
    </source>
</evidence>
<dbReference type="AlphaFoldDB" id="A0A561DVG2"/>
<keyword evidence="4" id="KW-1185">Reference proteome</keyword>
<comment type="caution">
    <text evidence="3">The sequence shown here is derived from an EMBL/GenBank/DDBJ whole genome shotgun (WGS) entry which is preliminary data.</text>
</comment>
<dbReference type="InterPro" id="IPR032830">
    <property type="entry name" value="XPB/Ssl2_N"/>
</dbReference>
<gene>
    <name evidence="3" type="ORF">BKA23_3517</name>
</gene>
<dbReference type="Proteomes" id="UP000318297">
    <property type="component" value="Unassembled WGS sequence"/>
</dbReference>
<organism evidence="3 4">
    <name type="scientific">Rudaeicoccus suwonensis</name>
    <dbReference type="NCBI Taxonomy" id="657409"/>
    <lineage>
        <taxon>Bacteria</taxon>
        <taxon>Bacillati</taxon>
        <taxon>Actinomycetota</taxon>
        <taxon>Actinomycetes</taxon>
        <taxon>Micrococcales</taxon>
        <taxon>Dermacoccaceae</taxon>
        <taxon>Rudaeicoccus</taxon>
    </lineage>
</organism>
<keyword evidence="3" id="KW-0347">Helicase</keyword>
<sequence length="749" mass="79801">MPHILGQCRACADYPWPVAHARSLADDIRARSDAQLADLLRARPDLVRPAPADLGALASRAATVSSTRRALESLRADELRVLEAVVVVGADGAAAALGASARAVKPLLTSLWAAALLWRSPDGLRPSRGISDLLAQPARLGPTAASLGAPDRSADAADAYGRLSQPARTAVDRLLWVYPRATLDGAATRAVGDEIIAAGLAVAIDGGFIVPREVGLVLRGGRLYQDGLTAPTAPAARWSADDVNSAAAAEVLELLWRVEELAHLWEHNSPRLLRSGGLSVRDHRAVATALDADLELAAFVLEIAYAAGLVGPSDDFEATWLPTRAYDEWAAADPAERWQTLAVAWRDTTRAPSRAGAPGERGVINVLSDDVAWPFMRQRRHDILSVLYDAPEFASADIEYVDSALRWRRPMRLQEGVPTHAAEVLREAAWLGITGRGTLSAPGRAIADGSDAAAAMAATLPEPIDHVLVQADLTAVAPGPLTEDLRRLMQLAAVVESRGGATVYRFTETSIRQVLDTGLPAAQLLESLSRASRTPLPQPLEYLIADVARRHGQTRIGAAGCYLRNDDTGALDALVADRSLSPLQLHKIAPTVVVSPAHPGTVLEMIRQHGYSPVVEGPDGHIVHAGREHPRAPNLRPSPGIQLARVDEGVAAALVARLRVNESRAAATASEREGPRIPETDPTETMNLLQDAVGEGLPVWIGYVDSDGEPRRALFRPNRVEGGRAIGSIGDSQQTRTFVIHRISGVVPA</sequence>
<protein>
    <submittedName>
        <fullName evidence="3">XPB/Ssl2-like helicase family protein</fullName>
    </submittedName>
</protein>